<reference evidence="9 10" key="1">
    <citation type="submission" date="2024-02" db="EMBL/GenBank/DDBJ databases">
        <title>De novo assembly and annotation of 12 fungi associated with fruit tree decline syndrome in Ontario, Canada.</title>
        <authorList>
            <person name="Sulman M."/>
            <person name="Ellouze W."/>
            <person name="Ilyukhin E."/>
        </authorList>
    </citation>
    <scope>NUCLEOTIDE SEQUENCE [LARGE SCALE GENOMIC DNA]</scope>
    <source>
        <strain evidence="9 10">M1-105</strain>
    </source>
</reference>
<evidence type="ECO:0000256" key="6">
    <source>
        <dbReference type="ARBA" id="ARBA00023004"/>
    </source>
</evidence>
<protein>
    <recommendedName>
        <fullName evidence="11">Cytochrome P450 alkane hydroxylase</fullName>
    </recommendedName>
</protein>
<evidence type="ECO:0000313" key="10">
    <source>
        <dbReference type="Proteomes" id="UP001521116"/>
    </source>
</evidence>
<comment type="cofactor">
    <cofactor evidence="1">
        <name>heme</name>
        <dbReference type="ChEBI" id="CHEBI:30413"/>
    </cofactor>
</comment>
<dbReference type="PANTHER" id="PTHR24287">
    <property type="entry name" value="P450, PUTATIVE (EUROFUNG)-RELATED"/>
    <property type="match status" value="1"/>
</dbReference>
<gene>
    <name evidence="9" type="ORF">SLS56_011782</name>
</gene>
<keyword evidence="7 8" id="KW-0503">Monooxygenase</keyword>
<evidence type="ECO:0000256" key="1">
    <source>
        <dbReference type="ARBA" id="ARBA00001971"/>
    </source>
</evidence>
<keyword evidence="5 8" id="KW-0560">Oxidoreductase</keyword>
<dbReference type="Gene3D" id="1.10.630.10">
    <property type="entry name" value="Cytochrome P450"/>
    <property type="match status" value="2"/>
</dbReference>
<keyword evidence="4 8" id="KW-0479">Metal-binding</keyword>
<dbReference type="InterPro" id="IPR002402">
    <property type="entry name" value="Cyt_P450_E_grp-II"/>
</dbReference>
<comment type="caution">
    <text evidence="9">The sequence shown here is derived from an EMBL/GenBank/DDBJ whole genome shotgun (WGS) entry which is preliminary data.</text>
</comment>
<dbReference type="InterPro" id="IPR017972">
    <property type="entry name" value="Cyt_P450_CS"/>
</dbReference>
<accession>A0ABR3SAR3</accession>
<dbReference type="Pfam" id="PF00067">
    <property type="entry name" value="p450"/>
    <property type="match status" value="2"/>
</dbReference>
<evidence type="ECO:0000256" key="2">
    <source>
        <dbReference type="ARBA" id="ARBA00010617"/>
    </source>
</evidence>
<dbReference type="PRINTS" id="PR00464">
    <property type="entry name" value="EP450II"/>
</dbReference>
<evidence type="ECO:0000256" key="3">
    <source>
        <dbReference type="ARBA" id="ARBA00022617"/>
    </source>
</evidence>
<evidence type="ECO:0000256" key="4">
    <source>
        <dbReference type="ARBA" id="ARBA00022723"/>
    </source>
</evidence>
<evidence type="ECO:0008006" key="11">
    <source>
        <dbReference type="Google" id="ProtNLM"/>
    </source>
</evidence>
<organism evidence="9 10">
    <name type="scientific">Neofusicoccum ribis</name>
    <dbReference type="NCBI Taxonomy" id="45134"/>
    <lineage>
        <taxon>Eukaryota</taxon>
        <taxon>Fungi</taxon>
        <taxon>Dikarya</taxon>
        <taxon>Ascomycota</taxon>
        <taxon>Pezizomycotina</taxon>
        <taxon>Dothideomycetes</taxon>
        <taxon>Dothideomycetes incertae sedis</taxon>
        <taxon>Botryosphaeriales</taxon>
        <taxon>Botryosphaeriaceae</taxon>
        <taxon>Neofusicoccum</taxon>
    </lineage>
</organism>
<evidence type="ECO:0000256" key="5">
    <source>
        <dbReference type="ARBA" id="ARBA00023002"/>
    </source>
</evidence>
<dbReference type="PANTHER" id="PTHR24287:SF1">
    <property type="entry name" value="P450, PUTATIVE (EUROFUNG)-RELATED"/>
    <property type="match status" value="1"/>
</dbReference>
<dbReference type="InterPro" id="IPR001128">
    <property type="entry name" value="Cyt_P450"/>
</dbReference>
<comment type="similarity">
    <text evidence="2 8">Belongs to the cytochrome P450 family.</text>
</comment>
<dbReference type="InterPro" id="IPR036396">
    <property type="entry name" value="Cyt_P450_sf"/>
</dbReference>
<dbReference type="InterPro" id="IPR047146">
    <property type="entry name" value="Cyt_P450_E_CYP52_fungi"/>
</dbReference>
<dbReference type="PROSITE" id="PS00086">
    <property type="entry name" value="CYTOCHROME_P450"/>
    <property type="match status" value="1"/>
</dbReference>
<evidence type="ECO:0000256" key="7">
    <source>
        <dbReference type="ARBA" id="ARBA00023033"/>
    </source>
</evidence>
<keyword evidence="3 8" id="KW-0349">Heme</keyword>
<keyword evidence="10" id="KW-1185">Reference proteome</keyword>
<sequence>MLALKFNDFGVGIDRYNNFKPIMGHGIFTSDGAKWEEARALVRPNFVRNQVADLEAFEGHFQNMISLIPTDGKTPVELKPLFQRMTLDSASEMLFGKSLNSLTVTDSAVASAQFAAAFKKSQGELARRCRLGWLADWSVSQEFLDACSVTQHFVDDYVQEALTPGTALRLWPIVPLNGRQAIRDVMLPGPDGQSPIHIRAGQNVGFSTYAMHRRKDIWGPKADEFIPERWENLRPGWEYLPFNGGPRICIGQQLALTEGGYTI</sequence>
<feature type="non-terminal residue" evidence="9">
    <location>
        <position position="263"/>
    </location>
</feature>
<evidence type="ECO:0000256" key="8">
    <source>
        <dbReference type="RuleBase" id="RU000461"/>
    </source>
</evidence>
<dbReference type="Proteomes" id="UP001521116">
    <property type="component" value="Unassembled WGS sequence"/>
</dbReference>
<proteinExistence type="inferred from homology"/>
<evidence type="ECO:0000313" key="9">
    <source>
        <dbReference type="EMBL" id="KAL1615513.1"/>
    </source>
</evidence>
<dbReference type="EMBL" id="JAJVDC020000309">
    <property type="protein sequence ID" value="KAL1615513.1"/>
    <property type="molecule type" value="Genomic_DNA"/>
</dbReference>
<name>A0ABR3SAR3_9PEZI</name>
<keyword evidence="6 8" id="KW-0408">Iron</keyword>
<dbReference type="SUPFAM" id="SSF48264">
    <property type="entry name" value="Cytochrome P450"/>
    <property type="match status" value="1"/>
</dbReference>